<evidence type="ECO:0000256" key="5">
    <source>
        <dbReference type="ARBA" id="ARBA00022741"/>
    </source>
</evidence>
<evidence type="ECO:0000313" key="13">
    <source>
        <dbReference type="EMBL" id="ALD66173.1"/>
    </source>
</evidence>
<dbReference type="HAMAP" id="MF_00195">
    <property type="entry name" value="GTPase_Der"/>
    <property type="match status" value="1"/>
</dbReference>
<comment type="similarity">
    <text evidence="1 9 10 11">Belongs to the TRAFAC class TrmE-Era-EngA-EngB-Septin-like GTPase superfamily. EngA (Der) GTPase family.</text>
</comment>
<evidence type="ECO:0000313" key="14">
    <source>
        <dbReference type="Proteomes" id="UP000063919"/>
    </source>
</evidence>
<dbReference type="SMART" id="SM00382">
    <property type="entry name" value="AAA"/>
    <property type="match status" value="2"/>
</dbReference>
<dbReference type="GO" id="GO:0042254">
    <property type="term" value="P:ribosome biogenesis"/>
    <property type="evidence" value="ECO:0007669"/>
    <property type="project" value="UniProtKB-KW"/>
</dbReference>
<dbReference type="GO" id="GO:0005525">
    <property type="term" value="F:GTP binding"/>
    <property type="evidence" value="ECO:0007669"/>
    <property type="project" value="UniProtKB-UniRule"/>
</dbReference>
<feature type="binding site" evidence="9">
    <location>
        <begin position="294"/>
        <end position="297"/>
    </location>
    <ligand>
        <name>GTP</name>
        <dbReference type="ChEBI" id="CHEBI:37565"/>
        <label>2</label>
    </ligand>
</feature>
<keyword evidence="3 9" id="KW-0690">Ribosome biogenesis</keyword>
<dbReference type="SUPFAM" id="SSF52540">
    <property type="entry name" value="P-loop containing nucleoside triphosphate hydrolases"/>
    <property type="match status" value="2"/>
</dbReference>
<dbReference type="SMART" id="SM00173">
    <property type="entry name" value="RAS"/>
    <property type="match status" value="1"/>
</dbReference>
<dbReference type="Pfam" id="PF01926">
    <property type="entry name" value="MMR_HSR1"/>
    <property type="match status" value="2"/>
</dbReference>
<evidence type="ECO:0000256" key="4">
    <source>
        <dbReference type="ARBA" id="ARBA00022737"/>
    </source>
</evidence>
<evidence type="ECO:0000256" key="2">
    <source>
        <dbReference type="ARBA" id="ARBA00020953"/>
    </source>
</evidence>
<evidence type="ECO:0000256" key="6">
    <source>
        <dbReference type="ARBA" id="ARBA00023134"/>
    </source>
</evidence>
<sequence>MARKGIVAIVGRPNVGKSTLFNRIIREKKAIVEDKPGVTRDRMYGKAEWLTLPFIVVDTGGITLQDSPFSKEIRMQAEIAIKEADVIVFAINYKDGITQEDEAVAKILYKTHKPVILAVNKYDKKDQFDESFTFMTLGFGEPFMISSTHGIGIGDLLDKIIESFPKFDEGEENEELKLAIVGRPNVGKSSLVNSLVGEERMIVSEIAGTTIDAVDSKIKYNGNSYTIIDTAGMRKKGKIYENLEKYSYLRSISTINKADIVLLILDSSENIKDHDTNIGGFAFEENKPIIIIGNKWDLVKDKETNTMKRKEEEIKAYFKYLNYAKVLFISAKENKRINKIFDIVDLVQKNIKKRIRTSLLNEVFNKAQLINPAPNHNGGRLKIFYASQVEAYLPTFVLFVNNPEFVHFSYKRFLENQIRSQFDFSGVPITIIFRERK</sequence>
<dbReference type="InterPro" id="IPR003593">
    <property type="entry name" value="AAA+_ATPase"/>
</dbReference>
<dbReference type="CDD" id="cd01894">
    <property type="entry name" value="EngA1"/>
    <property type="match status" value="1"/>
</dbReference>
<dbReference type="NCBIfam" id="TIGR00231">
    <property type="entry name" value="small_GTP"/>
    <property type="match status" value="2"/>
</dbReference>
<dbReference type="KEGG" id="scj:SCANT_v1c02630"/>
<dbReference type="Pfam" id="PF14714">
    <property type="entry name" value="KH_dom-like"/>
    <property type="match status" value="1"/>
</dbReference>
<evidence type="ECO:0000256" key="3">
    <source>
        <dbReference type="ARBA" id="ARBA00022517"/>
    </source>
</evidence>
<keyword evidence="5 9" id="KW-0547">Nucleotide-binding</keyword>
<dbReference type="PATRIC" id="fig|362837.3.peg.264"/>
<feature type="binding site" evidence="9">
    <location>
        <begin position="182"/>
        <end position="189"/>
    </location>
    <ligand>
        <name>GTP</name>
        <dbReference type="ChEBI" id="CHEBI:37565"/>
        <label>2</label>
    </ligand>
</feature>
<evidence type="ECO:0000256" key="11">
    <source>
        <dbReference type="RuleBase" id="RU004481"/>
    </source>
</evidence>
<dbReference type="PIRSF" id="PIRSF006485">
    <property type="entry name" value="GTP-binding_EngA"/>
    <property type="match status" value="1"/>
</dbReference>
<organism evidence="13 14">
    <name type="scientific">Spiroplasma cantharicola</name>
    <dbReference type="NCBI Taxonomy" id="362837"/>
    <lineage>
        <taxon>Bacteria</taxon>
        <taxon>Bacillati</taxon>
        <taxon>Mycoplasmatota</taxon>
        <taxon>Mollicutes</taxon>
        <taxon>Entomoplasmatales</taxon>
        <taxon>Spiroplasmataceae</taxon>
        <taxon>Spiroplasma</taxon>
    </lineage>
</organism>
<dbReference type="PANTHER" id="PTHR43834:SF6">
    <property type="entry name" value="GTPASE DER"/>
    <property type="match status" value="1"/>
</dbReference>
<feature type="binding site" evidence="9">
    <location>
        <begin position="120"/>
        <end position="123"/>
    </location>
    <ligand>
        <name>GTP</name>
        <dbReference type="ChEBI" id="CHEBI:37565"/>
        <label>1</label>
    </ligand>
</feature>
<dbReference type="Gene3D" id="3.40.50.300">
    <property type="entry name" value="P-loop containing nucleotide triphosphate hydrolases"/>
    <property type="match status" value="2"/>
</dbReference>
<keyword evidence="6 9" id="KW-0342">GTP-binding</keyword>
<evidence type="ECO:0000256" key="1">
    <source>
        <dbReference type="ARBA" id="ARBA00008279"/>
    </source>
</evidence>
<gene>
    <name evidence="13" type="primary">engA</name>
    <name evidence="9" type="synonym">der</name>
    <name evidence="13" type="ORF">SCANT_v1c02630</name>
</gene>
<dbReference type="FunFam" id="3.40.50.300:FF:000057">
    <property type="entry name" value="GTPase Der"/>
    <property type="match status" value="1"/>
</dbReference>
<feature type="binding site" evidence="9">
    <location>
        <begin position="229"/>
        <end position="233"/>
    </location>
    <ligand>
        <name>GTP</name>
        <dbReference type="ChEBI" id="CHEBI:37565"/>
        <label>2</label>
    </ligand>
</feature>
<dbReference type="InterPro" id="IPR016484">
    <property type="entry name" value="GTPase_Der"/>
</dbReference>
<dbReference type="FunFam" id="3.30.300.20:FF:000004">
    <property type="entry name" value="GTPase Der"/>
    <property type="match status" value="1"/>
</dbReference>
<dbReference type="AlphaFoldDB" id="A0A0M4JJ68"/>
<dbReference type="CDD" id="cd01895">
    <property type="entry name" value="EngA2"/>
    <property type="match status" value="1"/>
</dbReference>
<dbReference type="PROSITE" id="PS51712">
    <property type="entry name" value="G_ENGA"/>
    <property type="match status" value="2"/>
</dbReference>
<dbReference type="InterPro" id="IPR031166">
    <property type="entry name" value="G_ENGA"/>
</dbReference>
<dbReference type="InterPro" id="IPR006073">
    <property type="entry name" value="GTP-bd"/>
</dbReference>
<evidence type="ECO:0000256" key="8">
    <source>
        <dbReference type="ARBA" id="ARBA00053470"/>
    </source>
</evidence>
<evidence type="ECO:0000256" key="9">
    <source>
        <dbReference type="HAMAP-Rule" id="MF_00195"/>
    </source>
</evidence>
<proteinExistence type="inferred from homology"/>
<reference evidence="13 14" key="1">
    <citation type="journal article" date="2015" name="Genome Announc.">
        <title>Complete Genome Sequence of Spiroplasma cantharicola CC-1T (DSM 21588), a Bacterium Isolated from Soldier Beetle (Cantharis carolinus).</title>
        <authorList>
            <person name="Lo W.S."/>
            <person name="Liu P.Y."/>
            <person name="Kuo C.H."/>
        </authorList>
    </citation>
    <scope>NUCLEOTIDE SEQUENCE [LARGE SCALE GENOMIC DNA]</scope>
    <source>
        <strain evidence="13 14">CC-1</strain>
    </source>
</reference>
<evidence type="ECO:0000259" key="12">
    <source>
        <dbReference type="PROSITE" id="PS51712"/>
    </source>
</evidence>
<dbReference type="InterPro" id="IPR015946">
    <property type="entry name" value="KH_dom-like_a/b"/>
</dbReference>
<dbReference type="InterPro" id="IPR027417">
    <property type="entry name" value="P-loop_NTPase"/>
</dbReference>
<evidence type="ECO:0000256" key="10">
    <source>
        <dbReference type="PROSITE-ProRule" id="PRU01049"/>
    </source>
</evidence>
<dbReference type="GO" id="GO:0043022">
    <property type="term" value="F:ribosome binding"/>
    <property type="evidence" value="ECO:0007669"/>
    <property type="project" value="TreeGrafter"/>
</dbReference>
<protein>
    <recommendedName>
        <fullName evidence="2 9">GTPase Der</fullName>
    </recommendedName>
    <alternativeName>
        <fullName evidence="7 9">GTP-binding protein EngA</fullName>
    </alternativeName>
</protein>
<dbReference type="PRINTS" id="PR00449">
    <property type="entry name" value="RASTRNSFRMNG"/>
</dbReference>
<dbReference type="PANTHER" id="PTHR43834">
    <property type="entry name" value="GTPASE DER"/>
    <property type="match status" value="1"/>
</dbReference>
<dbReference type="OrthoDB" id="9805918at2"/>
<feature type="domain" description="EngA-type G" evidence="12">
    <location>
        <begin position="5"/>
        <end position="168"/>
    </location>
</feature>
<feature type="domain" description="EngA-type G" evidence="12">
    <location>
        <begin position="176"/>
        <end position="352"/>
    </location>
</feature>
<dbReference type="STRING" id="362837.SCANT_v1c02630"/>
<keyword evidence="14" id="KW-1185">Reference proteome</keyword>
<keyword evidence="4 11" id="KW-0677">Repeat</keyword>
<dbReference type="RefSeq" id="WP_053945943.1">
    <property type="nucleotide sequence ID" value="NZ_CP012622.1"/>
</dbReference>
<feature type="binding site" evidence="9">
    <location>
        <begin position="11"/>
        <end position="18"/>
    </location>
    <ligand>
        <name>GTP</name>
        <dbReference type="ChEBI" id="CHEBI:37565"/>
        <label>1</label>
    </ligand>
</feature>
<comment type="subunit">
    <text evidence="9">Associates with the 50S ribosomal subunit.</text>
</comment>
<dbReference type="InterPro" id="IPR032859">
    <property type="entry name" value="KH_dom-like"/>
</dbReference>
<dbReference type="InterPro" id="IPR005225">
    <property type="entry name" value="Small_GTP-bd"/>
</dbReference>
<dbReference type="EMBL" id="CP012622">
    <property type="protein sequence ID" value="ALD66173.1"/>
    <property type="molecule type" value="Genomic_DNA"/>
</dbReference>
<evidence type="ECO:0000256" key="7">
    <source>
        <dbReference type="ARBA" id="ARBA00032345"/>
    </source>
</evidence>
<dbReference type="FunFam" id="3.40.50.300:FF:000040">
    <property type="entry name" value="GTPase Der"/>
    <property type="match status" value="1"/>
</dbReference>
<dbReference type="Proteomes" id="UP000063919">
    <property type="component" value="Chromosome"/>
</dbReference>
<dbReference type="NCBIfam" id="TIGR03594">
    <property type="entry name" value="GTPase_EngA"/>
    <property type="match status" value="1"/>
</dbReference>
<comment type="function">
    <text evidence="8 9 11">GTPase that plays an essential role in the late steps of ribosome biogenesis.</text>
</comment>
<name>A0A0M4JJ68_9MOLU</name>
<accession>A0A0M4JJ68</accession>
<feature type="binding site" evidence="9">
    <location>
        <begin position="58"/>
        <end position="62"/>
    </location>
    <ligand>
        <name>GTP</name>
        <dbReference type="ChEBI" id="CHEBI:37565"/>
        <label>1</label>
    </ligand>
</feature>
<dbReference type="Gene3D" id="3.30.300.20">
    <property type="match status" value="1"/>
</dbReference>